<dbReference type="Pfam" id="PF01535">
    <property type="entry name" value="PPR"/>
    <property type="match status" value="1"/>
</dbReference>
<comment type="similarity">
    <text evidence="1">Belongs to the PPR family. P subfamily.</text>
</comment>
<proteinExistence type="inferred from homology"/>
<dbReference type="AlphaFoldDB" id="A0A811R9J2"/>
<dbReference type="OrthoDB" id="185373at2759"/>
<dbReference type="InterPro" id="IPR002885">
    <property type="entry name" value="PPR_rpt"/>
</dbReference>
<keyword evidence="2" id="KW-0677">Repeat</keyword>
<comment type="caution">
    <text evidence="6">The sequence shown here is derived from an EMBL/GenBank/DDBJ whole genome shotgun (WGS) entry which is preliminary data.</text>
</comment>
<feature type="transmembrane region" description="Helical" evidence="5">
    <location>
        <begin position="124"/>
        <end position="144"/>
    </location>
</feature>
<reference evidence="6" key="1">
    <citation type="submission" date="2020-10" db="EMBL/GenBank/DDBJ databases">
        <authorList>
            <person name="Han B."/>
            <person name="Lu T."/>
            <person name="Zhao Q."/>
            <person name="Huang X."/>
            <person name="Zhao Y."/>
        </authorList>
    </citation>
    <scope>NUCLEOTIDE SEQUENCE</scope>
</reference>
<organism evidence="6 7">
    <name type="scientific">Miscanthus lutarioriparius</name>
    <dbReference type="NCBI Taxonomy" id="422564"/>
    <lineage>
        <taxon>Eukaryota</taxon>
        <taxon>Viridiplantae</taxon>
        <taxon>Streptophyta</taxon>
        <taxon>Embryophyta</taxon>
        <taxon>Tracheophyta</taxon>
        <taxon>Spermatophyta</taxon>
        <taxon>Magnoliopsida</taxon>
        <taxon>Liliopsida</taxon>
        <taxon>Poales</taxon>
        <taxon>Poaceae</taxon>
        <taxon>PACMAD clade</taxon>
        <taxon>Panicoideae</taxon>
        <taxon>Andropogonodae</taxon>
        <taxon>Andropogoneae</taxon>
        <taxon>Saccharinae</taxon>
        <taxon>Miscanthus</taxon>
    </lineage>
</organism>
<keyword evidence="7" id="KW-1185">Reference proteome</keyword>
<dbReference type="InterPro" id="IPR011990">
    <property type="entry name" value="TPR-like_helical_dom_sf"/>
</dbReference>
<feature type="repeat" description="PPR" evidence="4">
    <location>
        <begin position="397"/>
        <end position="431"/>
    </location>
</feature>
<dbReference type="Pfam" id="PF13041">
    <property type="entry name" value="PPR_2"/>
    <property type="match status" value="1"/>
</dbReference>
<evidence type="ECO:0000256" key="1">
    <source>
        <dbReference type="ARBA" id="ARBA00007626"/>
    </source>
</evidence>
<evidence type="ECO:0008006" key="8">
    <source>
        <dbReference type="Google" id="ProtNLM"/>
    </source>
</evidence>
<evidence type="ECO:0000256" key="3">
    <source>
        <dbReference type="ARBA" id="ARBA00022946"/>
    </source>
</evidence>
<dbReference type="PANTHER" id="PTHR47938:SF1">
    <property type="entry name" value="OS02G0304800 PROTEIN"/>
    <property type="match status" value="1"/>
</dbReference>
<dbReference type="NCBIfam" id="TIGR00756">
    <property type="entry name" value="PPR"/>
    <property type="match status" value="3"/>
</dbReference>
<dbReference type="EMBL" id="CAJGYO010000014">
    <property type="protein sequence ID" value="CAD6266691.1"/>
    <property type="molecule type" value="Genomic_DNA"/>
</dbReference>
<evidence type="ECO:0000256" key="5">
    <source>
        <dbReference type="SAM" id="Phobius"/>
    </source>
</evidence>
<evidence type="ECO:0000256" key="4">
    <source>
        <dbReference type="PROSITE-ProRule" id="PRU00708"/>
    </source>
</evidence>
<dbReference type="Pfam" id="PF12854">
    <property type="entry name" value="PPR_1"/>
    <property type="match status" value="1"/>
</dbReference>
<feature type="repeat" description="PPR" evidence="4">
    <location>
        <begin position="362"/>
        <end position="396"/>
    </location>
</feature>
<dbReference type="PANTHER" id="PTHR47938">
    <property type="entry name" value="RESPIRATORY COMPLEX I CHAPERONE (CIA84), PUTATIVE (AFU_ORTHOLOGUE AFUA_2G06020)-RELATED"/>
    <property type="match status" value="1"/>
</dbReference>
<feature type="repeat" description="PPR" evidence="4">
    <location>
        <begin position="292"/>
        <end position="326"/>
    </location>
</feature>
<keyword evidence="3" id="KW-0809">Transit peptide</keyword>
<evidence type="ECO:0000313" key="7">
    <source>
        <dbReference type="Proteomes" id="UP000604825"/>
    </source>
</evidence>
<dbReference type="Proteomes" id="UP000604825">
    <property type="component" value="Unassembled WGS sequence"/>
</dbReference>
<dbReference type="PROSITE" id="PS51375">
    <property type="entry name" value="PPR"/>
    <property type="match status" value="4"/>
</dbReference>
<dbReference type="Gene3D" id="1.25.40.10">
    <property type="entry name" value="Tetratricopeptide repeat domain"/>
    <property type="match status" value="2"/>
</dbReference>
<feature type="repeat" description="PPR" evidence="4">
    <location>
        <begin position="327"/>
        <end position="361"/>
    </location>
</feature>
<gene>
    <name evidence="6" type="ORF">NCGR_LOCUS49996</name>
</gene>
<dbReference type="GO" id="GO:0003729">
    <property type="term" value="F:mRNA binding"/>
    <property type="evidence" value="ECO:0007669"/>
    <property type="project" value="TreeGrafter"/>
</dbReference>
<accession>A0A811R9J2</accession>
<keyword evidence="5" id="KW-1133">Transmembrane helix</keyword>
<keyword evidence="5" id="KW-0472">Membrane</keyword>
<evidence type="ECO:0000313" key="6">
    <source>
        <dbReference type="EMBL" id="CAD6266691.1"/>
    </source>
</evidence>
<evidence type="ECO:0000256" key="2">
    <source>
        <dbReference type="ARBA" id="ARBA00022737"/>
    </source>
</evidence>
<sequence>MKDLEAQDLQILGRLPELLTLVLRRPSDHFSPVVINGGALLFPKLRCFNTENGIAIRRTIDVERIRDDIVKRYKMEDEVMRQIEALDSILIGLTQKYLIYDLSMHVFVRENLRWASRFYKTLEWSSYVILSVSAAAFTATGFIVRSRKKDKGHLRADLISFTYFVSFIHPTTPKEAVVKMCCITTDEASIPEKRSSSCVGMSSKSIDQLPTALDKFSLGQEAVAPILWISECSSGGMASRMGMGTATYGGVWHTVQTLPSCSQACQCLFWRSRVGIASSLLHAAQKELLGLDKHVYNDAMGGWARFGSGDKLQEVWTKMEEDGLVPDEVSHCHLIEGLGRAGRIEDALRVSEDMVHERHGPTTMAYDALILNFLSVGDLDRCIKYYKDMLEKNCPPNIDTYSTMIKAFLKGRRVADALHMFHDMLAQGVLPNTGVITSFIEPLCSFGPPHTALMIYKKSRKAGCVISMKAYKLLLERLGKSGKSGTVVDIWEEMQECGYQSGKEIYEFIVNELCNVGSSVFVVVESHQNGFCLGRVAYSKLNNKLLEMDKAETAYNLFKKSKMHVQLLMQGTIVVLMVGTPEHNQFVF</sequence>
<protein>
    <recommendedName>
        <fullName evidence="8">Pentatricopeptide repeat-containing protein</fullName>
    </recommendedName>
</protein>
<name>A0A811R9J2_9POAL</name>
<keyword evidence="5" id="KW-0812">Transmembrane</keyword>